<evidence type="ECO:0000313" key="3">
    <source>
        <dbReference type="Proteomes" id="UP000790787"/>
    </source>
</evidence>
<dbReference type="InterPro" id="IPR045026">
    <property type="entry name" value="LIMYB"/>
</dbReference>
<dbReference type="InterPro" id="IPR024752">
    <property type="entry name" value="Myb/SANT-like_dom"/>
</dbReference>
<name>A0A1S4CWL9_TOBAC</name>
<dbReference type="AlphaFoldDB" id="A0A1S4CWL9"/>
<dbReference type="PANTHER" id="PTHR47584">
    <property type="match status" value="1"/>
</dbReference>
<feature type="domain" description="Myb/SANT-like" evidence="2">
    <location>
        <begin position="26"/>
        <end position="120"/>
    </location>
</feature>
<dbReference type="OrthoDB" id="76215at2759"/>
<dbReference type="STRING" id="4097.A0A1S4CWL9"/>
<reference evidence="4 5" key="2">
    <citation type="submission" date="2025-04" db="UniProtKB">
        <authorList>
            <consortium name="RefSeq"/>
        </authorList>
    </citation>
    <scope>IDENTIFICATION</scope>
</reference>
<dbReference type="RefSeq" id="XP_016505419.1">
    <property type="nucleotide sequence ID" value="XM_016649933.1"/>
</dbReference>
<dbReference type="KEGG" id="nta:107823304"/>
<gene>
    <name evidence="4 5" type="primary">LOC107823304</name>
</gene>
<dbReference type="Pfam" id="PF12776">
    <property type="entry name" value="Myb_DNA-bind_3"/>
    <property type="match status" value="1"/>
</dbReference>
<dbReference type="RefSeq" id="XP_016505420.1">
    <property type="nucleotide sequence ID" value="XM_016649934.1"/>
</dbReference>
<protein>
    <submittedName>
        <fullName evidence="4 5">L10-interacting MYB domain-containing protein</fullName>
    </submittedName>
</protein>
<dbReference type="PANTHER" id="PTHR47584:SF9">
    <property type="entry name" value="L10-INTERACTING MYB DOMAIN-CONTAINING PROTEIN-LIKE"/>
    <property type="match status" value="1"/>
</dbReference>
<dbReference type="OMA" id="NAIFEMA"/>
<evidence type="ECO:0000256" key="1">
    <source>
        <dbReference type="SAM" id="MobiDB-lite"/>
    </source>
</evidence>
<proteinExistence type="predicted"/>
<evidence type="ECO:0000313" key="5">
    <source>
        <dbReference type="RefSeq" id="XP_016505420.1"/>
    </source>
</evidence>
<dbReference type="PaxDb" id="4097-A0A1S4CWL9"/>
<dbReference type="Proteomes" id="UP000790787">
    <property type="component" value="Chromosome 17"/>
</dbReference>
<evidence type="ECO:0000313" key="4">
    <source>
        <dbReference type="RefSeq" id="XP_016505419.1"/>
    </source>
</evidence>
<feature type="compositionally biased region" description="Polar residues" evidence="1">
    <location>
        <begin position="1"/>
        <end position="20"/>
    </location>
</feature>
<feature type="region of interest" description="Disordered" evidence="1">
    <location>
        <begin position="1"/>
        <end position="25"/>
    </location>
</feature>
<organism evidence="4">
    <name type="scientific">Nicotiana tabacum</name>
    <name type="common">Common tobacco</name>
    <dbReference type="NCBI Taxonomy" id="4097"/>
    <lineage>
        <taxon>Eukaryota</taxon>
        <taxon>Viridiplantae</taxon>
        <taxon>Streptophyta</taxon>
        <taxon>Embryophyta</taxon>
        <taxon>Tracheophyta</taxon>
        <taxon>Spermatophyta</taxon>
        <taxon>Magnoliopsida</taxon>
        <taxon>eudicotyledons</taxon>
        <taxon>Gunneridae</taxon>
        <taxon>Pentapetalae</taxon>
        <taxon>asterids</taxon>
        <taxon>lamiids</taxon>
        <taxon>Solanales</taxon>
        <taxon>Solanaceae</taxon>
        <taxon>Nicotianoideae</taxon>
        <taxon>Nicotianeae</taxon>
        <taxon>Nicotiana</taxon>
    </lineage>
</organism>
<keyword evidence="3" id="KW-1185">Reference proteome</keyword>
<accession>A0A1S4CWL9</accession>
<dbReference type="GeneID" id="107823304"/>
<evidence type="ECO:0000259" key="2">
    <source>
        <dbReference type="Pfam" id="PF12776"/>
    </source>
</evidence>
<reference key="1">
    <citation type="journal article" date="2014" name="Nat. Commun.">
        <title>The tobacco genome sequence and its comparison with those of tomato and potato.</title>
        <authorList>
            <person name="Sierro N."/>
            <person name="Battey J.N."/>
            <person name="Ouadi S."/>
            <person name="Bakaher N."/>
            <person name="Bovet L."/>
            <person name="Willig A."/>
            <person name="Goepfert S."/>
            <person name="Peitsch M.C."/>
            <person name="Ivanov N.V."/>
        </authorList>
    </citation>
    <scope>NUCLEOTIDE SEQUENCE [LARGE SCALE GENOMIC DNA]</scope>
    <source>
        <strain>cv. TN90</strain>
    </source>
</reference>
<sequence length="297" mass="33698">MAGSGRSTRSKTQQSMQQRESQCRAKWTTSLTKTMLEVMVDQVHEGHMQNKSFSKKGWKCICDEFHKRTDLTWEREQLKYRYAALRKQFATMKLLLDHSAFKWEEITGLVTATDEAWDKYIKDNPDAETIRSTGCPFYKELSVIFADSGSKGTYNGSTRHKDCLPGSTLSQEELSYSESEEVPDSNEQEILQSVSSPTDIVCRKRGRKGVDGAIAKAISEMAAASRLRASAMNKCNENFSITDCIRALDELEGVDEQVYYAGLDLFYNRAARELFLSLKVEKRLTWLVGKLSRSSLS</sequence>